<comment type="caution">
    <text evidence="2">The sequence shown here is derived from an EMBL/GenBank/DDBJ whole genome shotgun (WGS) entry which is preliminary data.</text>
</comment>
<dbReference type="InterPro" id="IPR032380">
    <property type="entry name" value="PNKP_ligase_dom"/>
</dbReference>
<sequence length="436" mass="50243">MDDIKAKRLYNCARNKINFISGTVTPAQSNKTKTTPFEVGDIECIDIGLEFLFNMYEKNLTVSVQPKYMGSRFNVYLMRDDHLKRSYAVTRNGFLCTKLSRETLAPIYDKLHKNLIGFMRENNVKMMIIDGEILPWSALGDDLIENEFLPVDKGLETEIAYSEQYGFDEQLQKFRDSNSDIVNALKTSSRKDVTKTFGEAKVKEFDKIKEVLTVPSIETSKKLYKTFNEQMKLYGEYSSEKKVEKKTNLDYKPFGILKICFDDGSESIPLFDESYSQSEMYDIVRGRQIGGDGSAVIDDSEDAQLVVELTPETFESGVKKIRDYFNNLTYVQGYEGVVIKPDYVKKGALPMMKCRNTSYLSIIYGFDYSLEPKLTRLIKSKTTSSKIKQSIKEFNHGIEMLKIPYDEIGTDNEDYQKIMRAFLFEEEYGQKLDPRL</sequence>
<feature type="domain" description="Polynucleotide kinase-phosphatase ligase" evidence="1">
    <location>
        <begin position="61"/>
        <end position="402"/>
    </location>
</feature>
<keyword evidence="3" id="KW-1185">Reference proteome</keyword>
<dbReference type="SUPFAM" id="SSF56091">
    <property type="entry name" value="DNA ligase/mRNA capping enzyme, catalytic domain"/>
    <property type="match status" value="1"/>
</dbReference>
<dbReference type="EMBL" id="UPSH01000001">
    <property type="protein sequence ID" value="VBB18826.1"/>
    <property type="molecule type" value="Genomic_DNA"/>
</dbReference>
<evidence type="ECO:0000313" key="3">
    <source>
        <dbReference type="Proteomes" id="UP000594342"/>
    </source>
</evidence>
<protein>
    <submittedName>
        <fullName evidence="2">Metallophosphoesterase</fullName>
    </submittedName>
</protein>
<dbReference type="Pfam" id="PF16542">
    <property type="entry name" value="PNKP_ligase"/>
    <property type="match status" value="1"/>
</dbReference>
<proteinExistence type="predicted"/>
<accession>A0A5K0UC33</accession>
<evidence type="ECO:0000259" key="1">
    <source>
        <dbReference type="Pfam" id="PF16542"/>
    </source>
</evidence>
<evidence type="ECO:0000313" key="2">
    <source>
        <dbReference type="EMBL" id="VBB18826.1"/>
    </source>
</evidence>
<reference evidence="2 3" key="1">
    <citation type="submission" date="2018-10" db="EMBL/GenBank/DDBJ databases">
        <authorList>
            <consortium name="IHU Genomes"/>
        </authorList>
    </citation>
    <scope>NUCLEOTIDE SEQUENCE [LARGE SCALE GENOMIC DNA]</scope>
    <source>
        <strain evidence="2 3">A1</strain>
    </source>
</reference>
<organism evidence="2 3">
    <name type="scientific">Yasminevirus sp. GU-2018</name>
    <dbReference type="NCBI Taxonomy" id="2420051"/>
    <lineage>
        <taxon>Viruses</taxon>
        <taxon>Varidnaviria</taxon>
        <taxon>Bamfordvirae</taxon>
        <taxon>Nucleocytoviricota</taxon>
        <taxon>Megaviricetes</taxon>
        <taxon>Imitervirales</taxon>
        <taxon>Mimiviridae</taxon>
        <taxon>Klosneuvirinae</taxon>
        <taxon>Yasminevirus</taxon>
        <taxon>Yasminevirus saudimassiliense</taxon>
    </lineage>
</organism>
<dbReference type="Gene3D" id="3.30.470.30">
    <property type="entry name" value="DNA ligase/mRNA capping enzyme"/>
    <property type="match status" value="2"/>
</dbReference>
<name>A0A5K0UC33_9VIRU</name>
<gene>
    <name evidence="2" type="ORF">YASMINEVIRUS_1358</name>
</gene>
<dbReference type="Proteomes" id="UP000594342">
    <property type="component" value="Unassembled WGS sequence"/>
</dbReference>